<comment type="similarity">
    <text evidence="1 2">Belongs to the BioY family.</text>
</comment>
<dbReference type="RefSeq" id="WP_324669796.1">
    <property type="nucleotide sequence ID" value="NZ_CP141614.1"/>
</dbReference>
<accession>A0ABZ1BS42</accession>
<dbReference type="Pfam" id="PF02632">
    <property type="entry name" value="BioY"/>
    <property type="match status" value="1"/>
</dbReference>
<feature type="transmembrane region" description="Helical" evidence="3">
    <location>
        <begin position="62"/>
        <end position="83"/>
    </location>
</feature>
<feature type="transmembrane region" description="Helical" evidence="3">
    <location>
        <begin position="89"/>
        <end position="105"/>
    </location>
</feature>
<evidence type="ECO:0000313" key="5">
    <source>
        <dbReference type="Proteomes" id="UP001333102"/>
    </source>
</evidence>
<feature type="transmembrane region" description="Helical" evidence="3">
    <location>
        <begin position="117"/>
        <end position="136"/>
    </location>
</feature>
<evidence type="ECO:0000313" key="4">
    <source>
        <dbReference type="EMBL" id="WRP15393.1"/>
    </source>
</evidence>
<dbReference type="Gene3D" id="1.10.1760.20">
    <property type="match status" value="1"/>
</dbReference>
<dbReference type="InterPro" id="IPR003784">
    <property type="entry name" value="BioY"/>
</dbReference>
<reference evidence="5" key="1">
    <citation type="submission" date="2023-12" db="EMBL/GenBank/DDBJ databases">
        <title>Novel isolates from deep terrestrial aquifers shed light on the physiology and ecology of the class Limnochordia.</title>
        <authorList>
            <person name="Karnachuk O.V."/>
            <person name="Lukina A.P."/>
            <person name="Avakyan M.R."/>
            <person name="Kadnikov V."/>
            <person name="Begmatov S."/>
            <person name="Beletsky A.V."/>
            <person name="Mardanov A.V."/>
            <person name="Ravin N.V."/>
        </authorList>
    </citation>
    <scope>NUCLEOTIDE SEQUENCE [LARGE SCALE GENOMIC DNA]</scope>
    <source>
        <strain evidence="5">LN</strain>
    </source>
</reference>
<organism evidence="4 5">
    <name type="scientific">Geochorda subterranea</name>
    <dbReference type="NCBI Taxonomy" id="3109564"/>
    <lineage>
        <taxon>Bacteria</taxon>
        <taxon>Bacillati</taxon>
        <taxon>Bacillota</taxon>
        <taxon>Limnochordia</taxon>
        <taxon>Limnochordales</taxon>
        <taxon>Geochordaceae</taxon>
        <taxon>Geochorda</taxon>
    </lineage>
</organism>
<proteinExistence type="inferred from homology"/>
<keyword evidence="2" id="KW-1003">Cell membrane</keyword>
<comment type="subcellular location">
    <subcellularLocation>
        <location evidence="2">Cell membrane</location>
        <topology evidence="2">Multi-pass membrane protein</topology>
    </subcellularLocation>
</comment>
<dbReference type="PANTHER" id="PTHR34295:SF1">
    <property type="entry name" value="BIOTIN TRANSPORTER BIOY"/>
    <property type="match status" value="1"/>
</dbReference>
<keyword evidence="2 3" id="KW-0472">Membrane</keyword>
<dbReference type="Proteomes" id="UP001333102">
    <property type="component" value="Chromosome"/>
</dbReference>
<feature type="transmembrane region" description="Helical" evidence="3">
    <location>
        <begin position="33"/>
        <end position="50"/>
    </location>
</feature>
<dbReference type="PIRSF" id="PIRSF016661">
    <property type="entry name" value="BioY"/>
    <property type="match status" value="1"/>
</dbReference>
<name>A0ABZ1BS42_9FIRM</name>
<gene>
    <name evidence="4" type="ORF">VLY81_04300</name>
</gene>
<evidence type="ECO:0000256" key="3">
    <source>
        <dbReference type="SAM" id="Phobius"/>
    </source>
</evidence>
<dbReference type="EMBL" id="CP141614">
    <property type="protein sequence ID" value="WRP15393.1"/>
    <property type="molecule type" value="Genomic_DNA"/>
</dbReference>
<sequence length="199" mass="19307">MSTVSVATLSRAAVATALTAALAQVTIPLPFTPVPVTLQVLGVLLAALALPPGAAALSQVAYLALGAAGLPVFAGFGAGAHHLAGPTGGYLWGFVLAAPISSALFRMGRSAPGRLPAAARAAVASAAGVAVIYALGVTQLAAVTGLPWMRALALGAGPFVAADLAKAVAACLAAPYVERAVTGAEVRPAPSRGASGRPA</sequence>
<evidence type="ECO:0000256" key="2">
    <source>
        <dbReference type="PIRNR" id="PIRNR016661"/>
    </source>
</evidence>
<dbReference type="PANTHER" id="PTHR34295">
    <property type="entry name" value="BIOTIN TRANSPORTER BIOY"/>
    <property type="match status" value="1"/>
</dbReference>
<protein>
    <recommendedName>
        <fullName evidence="2">Biotin transporter</fullName>
    </recommendedName>
</protein>
<keyword evidence="3" id="KW-0812">Transmembrane</keyword>
<keyword evidence="3" id="KW-1133">Transmembrane helix</keyword>
<keyword evidence="5" id="KW-1185">Reference proteome</keyword>
<evidence type="ECO:0000256" key="1">
    <source>
        <dbReference type="ARBA" id="ARBA00010692"/>
    </source>
</evidence>
<keyword evidence="2" id="KW-0813">Transport</keyword>